<dbReference type="AlphaFoldDB" id="A0A7R8XJG5"/>
<reference evidence="2" key="1">
    <citation type="submission" date="2020-11" db="EMBL/GenBank/DDBJ databases">
        <authorList>
            <person name="Tran Van P."/>
        </authorList>
    </citation>
    <scope>NUCLEOTIDE SEQUENCE</scope>
</reference>
<dbReference type="Proteomes" id="UP000677054">
    <property type="component" value="Unassembled WGS sequence"/>
</dbReference>
<dbReference type="EMBL" id="CAJPEV010002016">
    <property type="protein sequence ID" value="CAG0895320.1"/>
    <property type="molecule type" value="Genomic_DNA"/>
</dbReference>
<protein>
    <submittedName>
        <fullName evidence="2">Uncharacterized protein</fullName>
    </submittedName>
</protein>
<evidence type="ECO:0000313" key="3">
    <source>
        <dbReference type="Proteomes" id="UP000677054"/>
    </source>
</evidence>
<proteinExistence type="predicted"/>
<feature type="compositionally biased region" description="Low complexity" evidence="1">
    <location>
        <begin position="1"/>
        <end position="18"/>
    </location>
</feature>
<feature type="region of interest" description="Disordered" evidence="1">
    <location>
        <begin position="1"/>
        <end position="48"/>
    </location>
</feature>
<evidence type="ECO:0000313" key="2">
    <source>
        <dbReference type="EMBL" id="CAD7248831.1"/>
    </source>
</evidence>
<name>A0A7R8XJG5_9CRUS</name>
<gene>
    <name evidence="2" type="ORF">DSTB1V02_LOCUS8638</name>
</gene>
<organism evidence="2">
    <name type="scientific">Darwinula stevensoni</name>
    <dbReference type="NCBI Taxonomy" id="69355"/>
    <lineage>
        <taxon>Eukaryota</taxon>
        <taxon>Metazoa</taxon>
        <taxon>Ecdysozoa</taxon>
        <taxon>Arthropoda</taxon>
        <taxon>Crustacea</taxon>
        <taxon>Oligostraca</taxon>
        <taxon>Ostracoda</taxon>
        <taxon>Podocopa</taxon>
        <taxon>Podocopida</taxon>
        <taxon>Darwinulocopina</taxon>
        <taxon>Darwinuloidea</taxon>
        <taxon>Darwinulidae</taxon>
        <taxon>Darwinula</taxon>
    </lineage>
</organism>
<accession>A0A7R8XJG5</accession>
<sequence>MDAAAVVPASSPASRGSSFSEMESPQKERSTKDGGGAGRSQEGKKGDCCVPGWEWGELSENPAWLLEHLAQGIHMVVAEEQSVQAIKGSHSESGAIFTM</sequence>
<dbReference type="EMBL" id="LR901533">
    <property type="protein sequence ID" value="CAD7248831.1"/>
    <property type="molecule type" value="Genomic_DNA"/>
</dbReference>
<keyword evidence="3" id="KW-1185">Reference proteome</keyword>
<evidence type="ECO:0000256" key="1">
    <source>
        <dbReference type="SAM" id="MobiDB-lite"/>
    </source>
</evidence>